<dbReference type="PANTHER" id="PTHR11019">
    <property type="entry name" value="HTH-TYPE TRANSCRIPTIONAL REGULATOR NIMR"/>
    <property type="match status" value="1"/>
</dbReference>
<sequence length="264" mass="28687">MAITVRTDTALRPNKRGPSPGQPVRACARDLRAADVLTPHRHPWGQFTFALSGVLRVNAGGSTWIVPPQRAIWVPAEVEHEVVVIEKTQLRPLDILAARSPFPDGQCRVLEVSPLLREAIVALCDAFTNEGSARERVLGELILDELARAPTTPSRIPLPTDKRLRTLCDALLAEPDCARTLGEWAGDVGASERTLARLFDRELGMGFNQWRQQVRLAHAAPLIARGVPLSQVAAELGYASQSAFTAMFKKTFGAPPTVFFGSGG</sequence>
<dbReference type="InterPro" id="IPR018060">
    <property type="entry name" value="HTH_AraC"/>
</dbReference>
<dbReference type="InterPro" id="IPR011051">
    <property type="entry name" value="RmlC_Cupin_sf"/>
</dbReference>
<evidence type="ECO:0000313" key="7">
    <source>
        <dbReference type="EMBL" id="TFW30307.1"/>
    </source>
</evidence>
<evidence type="ECO:0000313" key="8">
    <source>
        <dbReference type="Proteomes" id="UP000298438"/>
    </source>
</evidence>
<evidence type="ECO:0000256" key="1">
    <source>
        <dbReference type="ARBA" id="ARBA00022491"/>
    </source>
</evidence>
<reference evidence="7 8" key="1">
    <citation type="submission" date="2019-03" db="EMBL/GenBank/DDBJ databases">
        <title>Draft Genome Sequence of Massilia arenosa sp. nov., a Novel Massilia Species Isolated from a Sandy-loam Maize Soil.</title>
        <authorList>
            <person name="Raths R."/>
            <person name="Peta V."/>
            <person name="Bucking H."/>
        </authorList>
    </citation>
    <scope>NUCLEOTIDE SEQUENCE [LARGE SCALE GENOMIC DNA]</scope>
    <source>
        <strain evidence="7 8">MC02</strain>
    </source>
</reference>
<dbReference type="SUPFAM" id="SSF51182">
    <property type="entry name" value="RmlC-like cupins"/>
    <property type="match status" value="1"/>
</dbReference>
<dbReference type="PRINTS" id="PR00032">
    <property type="entry name" value="HTHARAC"/>
</dbReference>
<dbReference type="SUPFAM" id="SSF46689">
    <property type="entry name" value="Homeodomain-like"/>
    <property type="match status" value="1"/>
</dbReference>
<evidence type="ECO:0000256" key="4">
    <source>
        <dbReference type="ARBA" id="ARBA00023163"/>
    </source>
</evidence>
<proteinExistence type="predicted"/>
<dbReference type="InterPro" id="IPR014710">
    <property type="entry name" value="RmlC-like_jellyroll"/>
</dbReference>
<dbReference type="EMBL" id="SPVF01000004">
    <property type="protein sequence ID" value="TFW30307.1"/>
    <property type="molecule type" value="Genomic_DNA"/>
</dbReference>
<dbReference type="Gene3D" id="2.60.120.10">
    <property type="entry name" value="Jelly Rolls"/>
    <property type="match status" value="1"/>
</dbReference>
<name>A0A4Y9SXP2_9BURK</name>
<dbReference type="InterPro" id="IPR013096">
    <property type="entry name" value="Cupin_2"/>
</dbReference>
<feature type="domain" description="HTH araC/xylS-type" evidence="6">
    <location>
        <begin position="162"/>
        <end position="262"/>
    </location>
</feature>
<keyword evidence="8" id="KW-1185">Reference proteome</keyword>
<keyword evidence="2" id="KW-0805">Transcription regulation</keyword>
<keyword evidence="3" id="KW-0238">DNA-binding</keyword>
<dbReference type="RefSeq" id="WP_135205209.1">
    <property type="nucleotide sequence ID" value="NZ_SPVF01000004.1"/>
</dbReference>
<feature type="region of interest" description="Disordered" evidence="5">
    <location>
        <begin position="1"/>
        <end position="24"/>
    </location>
</feature>
<dbReference type="CDD" id="cd06124">
    <property type="entry name" value="cupin_NimR-like_N"/>
    <property type="match status" value="1"/>
</dbReference>
<organism evidence="7 8">
    <name type="scientific">Zemynaea arenosa</name>
    <dbReference type="NCBI Taxonomy" id="2561931"/>
    <lineage>
        <taxon>Bacteria</taxon>
        <taxon>Pseudomonadati</taxon>
        <taxon>Pseudomonadota</taxon>
        <taxon>Betaproteobacteria</taxon>
        <taxon>Burkholderiales</taxon>
        <taxon>Oxalobacteraceae</taxon>
        <taxon>Telluria group</taxon>
        <taxon>Zemynaea</taxon>
    </lineage>
</organism>
<dbReference type="OrthoDB" id="9804543at2"/>
<gene>
    <name evidence="7" type="ORF">E4L96_00110</name>
</gene>
<evidence type="ECO:0000259" key="6">
    <source>
        <dbReference type="PROSITE" id="PS01124"/>
    </source>
</evidence>
<dbReference type="SMART" id="SM00342">
    <property type="entry name" value="HTH_ARAC"/>
    <property type="match status" value="1"/>
</dbReference>
<dbReference type="InterPro" id="IPR018062">
    <property type="entry name" value="HTH_AraC-typ_CS"/>
</dbReference>
<dbReference type="Proteomes" id="UP000298438">
    <property type="component" value="Unassembled WGS sequence"/>
</dbReference>
<dbReference type="PANTHER" id="PTHR11019:SF159">
    <property type="entry name" value="TRANSCRIPTIONAL REGULATOR-RELATED"/>
    <property type="match status" value="1"/>
</dbReference>
<dbReference type="AlphaFoldDB" id="A0A4Y9SXP2"/>
<comment type="caution">
    <text evidence="7">The sequence shown here is derived from an EMBL/GenBank/DDBJ whole genome shotgun (WGS) entry which is preliminary data.</text>
</comment>
<keyword evidence="4" id="KW-0804">Transcription</keyword>
<dbReference type="FunFam" id="1.10.10.60:FF:000132">
    <property type="entry name" value="AraC family transcriptional regulator"/>
    <property type="match status" value="1"/>
</dbReference>
<dbReference type="PROSITE" id="PS00041">
    <property type="entry name" value="HTH_ARAC_FAMILY_1"/>
    <property type="match status" value="1"/>
</dbReference>
<dbReference type="GO" id="GO:0043565">
    <property type="term" value="F:sequence-specific DNA binding"/>
    <property type="evidence" value="ECO:0007669"/>
    <property type="project" value="InterPro"/>
</dbReference>
<evidence type="ECO:0000256" key="3">
    <source>
        <dbReference type="ARBA" id="ARBA00023125"/>
    </source>
</evidence>
<keyword evidence="1" id="KW-0678">Repressor</keyword>
<dbReference type="Pfam" id="PF12833">
    <property type="entry name" value="HTH_18"/>
    <property type="match status" value="1"/>
</dbReference>
<dbReference type="InterPro" id="IPR020449">
    <property type="entry name" value="Tscrpt_reg_AraC-type_HTH"/>
</dbReference>
<dbReference type="Gene3D" id="1.10.10.60">
    <property type="entry name" value="Homeodomain-like"/>
    <property type="match status" value="1"/>
</dbReference>
<evidence type="ECO:0000256" key="5">
    <source>
        <dbReference type="SAM" id="MobiDB-lite"/>
    </source>
</evidence>
<dbReference type="GO" id="GO:0003700">
    <property type="term" value="F:DNA-binding transcription factor activity"/>
    <property type="evidence" value="ECO:0007669"/>
    <property type="project" value="InterPro"/>
</dbReference>
<evidence type="ECO:0000256" key="2">
    <source>
        <dbReference type="ARBA" id="ARBA00023015"/>
    </source>
</evidence>
<protein>
    <submittedName>
        <fullName evidence="7">AraC family transcriptional regulator</fullName>
    </submittedName>
</protein>
<accession>A0A4Y9SXP2</accession>
<dbReference type="InterPro" id="IPR009057">
    <property type="entry name" value="Homeodomain-like_sf"/>
</dbReference>
<dbReference type="Pfam" id="PF07883">
    <property type="entry name" value="Cupin_2"/>
    <property type="match status" value="1"/>
</dbReference>
<dbReference type="PROSITE" id="PS01124">
    <property type="entry name" value="HTH_ARAC_FAMILY_2"/>
    <property type="match status" value="1"/>
</dbReference>